<feature type="compositionally biased region" description="Polar residues" evidence="6">
    <location>
        <begin position="602"/>
        <end position="622"/>
    </location>
</feature>
<evidence type="ECO:0000256" key="2">
    <source>
        <dbReference type="ARBA" id="ARBA00004574"/>
    </source>
</evidence>
<dbReference type="RefSeq" id="XP_015408050.1">
    <property type="nucleotide sequence ID" value="XM_015550064.1"/>
</dbReference>
<name>A0A0L1J5W3_ASPN3</name>
<gene>
    <name evidence="8" type="ORF">ANOM_004807</name>
</gene>
<keyword evidence="5" id="KW-0539">Nucleus</keyword>
<reference evidence="8 9" key="1">
    <citation type="submission" date="2014-06" db="EMBL/GenBank/DDBJ databases">
        <title>The Genome of the Aflatoxigenic Filamentous Fungus Aspergillus nomius.</title>
        <authorList>
            <person name="Moore M.G."/>
            <person name="Shannon B.M."/>
            <person name="Brian M.M."/>
        </authorList>
    </citation>
    <scope>NUCLEOTIDE SEQUENCE [LARGE SCALE GENOMIC DNA]</scope>
    <source>
        <strain evidence="8 9">NRRL 13137</strain>
    </source>
</reference>
<dbReference type="GO" id="GO:0005697">
    <property type="term" value="C:telomerase holoenzyme complex"/>
    <property type="evidence" value="ECO:0007669"/>
    <property type="project" value="InterPro"/>
</dbReference>
<feature type="region of interest" description="Disordered" evidence="6">
    <location>
        <begin position="162"/>
        <end position="191"/>
    </location>
</feature>
<dbReference type="GO" id="GO:0042162">
    <property type="term" value="F:telomeric DNA binding"/>
    <property type="evidence" value="ECO:0007669"/>
    <property type="project" value="InterPro"/>
</dbReference>
<protein>
    <recommendedName>
        <fullName evidence="7">Shelterin complex subunit TPP1/Est3 domain-containing protein</fullName>
    </recommendedName>
</protein>
<dbReference type="InterPro" id="IPR019437">
    <property type="entry name" value="TPP1/Est3"/>
</dbReference>
<dbReference type="STRING" id="1509407.A0A0L1J5W3"/>
<feature type="compositionally biased region" description="Polar residues" evidence="6">
    <location>
        <begin position="456"/>
        <end position="465"/>
    </location>
</feature>
<dbReference type="EMBL" id="JNOM01000091">
    <property type="protein sequence ID" value="KNG87127.1"/>
    <property type="molecule type" value="Genomic_DNA"/>
</dbReference>
<keyword evidence="9" id="KW-1185">Reference proteome</keyword>
<feature type="domain" description="Shelterin complex subunit TPP1/Est3" evidence="7">
    <location>
        <begin position="4"/>
        <end position="127"/>
    </location>
</feature>
<organism evidence="8 9">
    <name type="scientific">Aspergillus nomiae NRRL (strain ATCC 15546 / NRRL 13137 / CBS 260.88 / M93)</name>
    <dbReference type="NCBI Taxonomy" id="1509407"/>
    <lineage>
        <taxon>Eukaryota</taxon>
        <taxon>Fungi</taxon>
        <taxon>Dikarya</taxon>
        <taxon>Ascomycota</taxon>
        <taxon>Pezizomycotina</taxon>
        <taxon>Eurotiomycetes</taxon>
        <taxon>Eurotiomycetidae</taxon>
        <taxon>Eurotiales</taxon>
        <taxon>Aspergillaceae</taxon>
        <taxon>Aspergillus</taxon>
        <taxon>Aspergillus subgen. Circumdati</taxon>
    </lineage>
</organism>
<dbReference type="GeneID" id="26806611"/>
<comment type="caution">
    <text evidence="8">The sequence shown here is derived from an EMBL/GenBank/DDBJ whole genome shotgun (WGS) entry which is preliminary data.</text>
</comment>
<evidence type="ECO:0000256" key="1">
    <source>
        <dbReference type="ARBA" id="ARBA00004123"/>
    </source>
</evidence>
<feature type="region of interest" description="Disordered" evidence="6">
    <location>
        <begin position="653"/>
        <end position="672"/>
    </location>
</feature>
<feature type="region of interest" description="Disordered" evidence="6">
    <location>
        <begin position="444"/>
        <end position="622"/>
    </location>
</feature>
<dbReference type="GO" id="GO:0000781">
    <property type="term" value="C:chromosome, telomeric region"/>
    <property type="evidence" value="ECO:0007669"/>
    <property type="project" value="UniProtKB-SubCell"/>
</dbReference>
<feature type="compositionally biased region" description="Basic and acidic residues" evidence="6">
    <location>
        <begin position="444"/>
        <end position="453"/>
    </location>
</feature>
<dbReference type="Proteomes" id="UP000037505">
    <property type="component" value="Unassembled WGS sequence"/>
</dbReference>
<feature type="compositionally biased region" description="Basic and acidic residues" evidence="6">
    <location>
        <begin position="262"/>
        <end position="278"/>
    </location>
</feature>
<evidence type="ECO:0000256" key="4">
    <source>
        <dbReference type="ARBA" id="ARBA00022895"/>
    </source>
</evidence>
<dbReference type="AlphaFoldDB" id="A0A0L1J5W3"/>
<evidence type="ECO:0000256" key="5">
    <source>
        <dbReference type="ARBA" id="ARBA00023242"/>
    </source>
</evidence>
<feature type="region of interest" description="Disordered" evidence="6">
    <location>
        <begin position="994"/>
        <end position="1076"/>
    </location>
</feature>
<sequence>MTSMNSWVTPLVEDLLSRYIKGQMDSSEFVDDGSNLRFAHHSPQCTIVLNWEQSEGRSVATLTDFKTQIEAVLANESLEALRRETGQRPLNRDMTLNHFAQLLDYEIVLEYAMSAPKIYLYVRNLRIAWHKGKYKGAPQGKSIKKSARIRGFMKKVLETIKPRESHRAATSPKAYSLDDSPKSQTHDVSGNHVSQQFLQSQAQTSFVDSGVPSITPVIQTRRSPAVSNALLGYLESHTKPADSGLPDNREHETVAISVNDEYPDRTEVRENIPEDAKSCSDIPRVEGAQESVSDSQSELIRLTPHNSHTASQARYDAGHELPTTETDGGKTGKIDVQHGQDHENITSSRSSPKQKLPETKHPSENSSSSHTDPWYGMTGIKPRDIRIPRNQVILLEQHTRQWVPPDHGDSIKGHVPPELLAQWNQIALQRSRLSGREGLGGFETERAESRELSPDINCSTAQTNAESDDEPVTSEWSESSPERVSRPRQLPADSSPVTGAIKKRNGVRITRPSSTREEKQPKEAGSMPVRENQRDRRATSAVQEGNDLPMKNSPFENSANEEHISKPVHNNTRAAGLKIQEESDAESEDSIMDTSVPCPLGGSQQSNFTNQSEQGIVSSGSSLPARGHVQVLETPLANLRHLRSARLDKDKAGLESHDIEQSSSQVAKSSSQSRIFNTYATNDNDIEGTQTTNASRIDEAGETNDIGVLGTQMSTGEWSMPDATPNSHTALVFDSSAPKEHDSNALIPRSTLESLDSSKPFSSHDEVISSMEFEEKGPELVPSQDLARDTHGHSEISSLKRPASNIEVEQEQAPSSKRHKFTQDENIDAGIVGETRPASGLVSRRQDYIRHSAEHLEAQRIHEKFRNDYPSYVGDFPHFRKLCAILQAVRDKGSLQRSFLWDDFVIKHLEEYPHYLEQCLSLETKSLGYEDYFTSHFSKPTHKKRSLTAEGIKVVAAQDTPSDLSDAAAGLLLLRNGADTSFTTSLVDKFSNFHAHSFGPPTQSTQSDTDVDRMSFTMPSPTQHAKNKVRSPGDSQHPEVEEHTGETAEQRSEAEVQQPEAGEQRSEADEQASEVDEQLRFEMNAQLSTLRNLDGNESVVAESEINSEEDVFMDETHETASIELGDEEPSTALEAPLSDNESEAANEAESPNENWFLSLRHLFPTKPSWCDDPDTPFKKWAQADQNVFSQRKFRRHWARIPTDEKGVLQLPYYSKPSE</sequence>
<feature type="compositionally biased region" description="Acidic residues" evidence="6">
    <location>
        <begin position="582"/>
        <end position="591"/>
    </location>
</feature>
<evidence type="ECO:0000313" key="8">
    <source>
        <dbReference type="EMBL" id="KNG87127.1"/>
    </source>
</evidence>
<dbReference type="Pfam" id="PF10341">
    <property type="entry name" value="TPP1"/>
    <property type="match status" value="1"/>
</dbReference>
<evidence type="ECO:0000256" key="3">
    <source>
        <dbReference type="ARBA" id="ARBA00022454"/>
    </source>
</evidence>
<evidence type="ECO:0000256" key="6">
    <source>
        <dbReference type="SAM" id="MobiDB-lite"/>
    </source>
</evidence>
<feature type="compositionally biased region" description="Basic and acidic residues" evidence="6">
    <location>
        <begin position="327"/>
        <end position="344"/>
    </location>
</feature>
<dbReference type="OrthoDB" id="3538943at2759"/>
<feature type="compositionally biased region" description="Polar residues" evidence="6">
    <location>
        <begin position="290"/>
        <end position="312"/>
    </location>
</feature>
<evidence type="ECO:0000259" key="7">
    <source>
        <dbReference type="Pfam" id="PF10341"/>
    </source>
</evidence>
<keyword evidence="3" id="KW-0158">Chromosome</keyword>
<feature type="region of interest" description="Disordered" evidence="6">
    <location>
        <begin position="259"/>
        <end position="381"/>
    </location>
</feature>
<evidence type="ECO:0000313" key="9">
    <source>
        <dbReference type="Proteomes" id="UP000037505"/>
    </source>
</evidence>
<dbReference type="GO" id="GO:0007004">
    <property type="term" value="P:telomere maintenance via telomerase"/>
    <property type="evidence" value="ECO:0007669"/>
    <property type="project" value="InterPro"/>
</dbReference>
<feature type="region of interest" description="Disordered" evidence="6">
    <location>
        <begin position="1121"/>
        <end position="1151"/>
    </location>
</feature>
<feature type="region of interest" description="Disordered" evidence="6">
    <location>
        <begin position="772"/>
        <end position="820"/>
    </location>
</feature>
<comment type="subcellular location">
    <subcellularLocation>
        <location evidence="2">Chromosome</location>
        <location evidence="2">Telomere</location>
    </subcellularLocation>
    <subcellularLocation>
        <location evidence="1">Nucleus</location>
    </subcellularLocation>
</comment>
<feature type="compositionally biased region" description="Low complexity" evidence="6">
    <location>
        <begin position="661"/>
        <end position="672"/>
    </location>
</feature>
<accession>A0A0L1J5W3</accession>
<keyword evidence="4" id="KW-0779">Telomere</keyword>
<proteinExistence type="predicted"/>
<feature type="compositionally biased region" description="Basic and acidic residues" evidence="6">
    <location>
        <begin position="1036"/>
        <end position="1054"/>
    </location>
</feature>